<organism evidence="2 3">
    <name type="scientific">Sorangium cellulosum</name>
    <name type="common">Polyangium cellulosum</name>
    <dbReference type="NCBI Taxonomy" id="56"/>
    <lineage>
        <taxon>Bacteria</taxon>
        <taxon>Pseudomonadati</taxon>
        <taxon>Myxococcota</taxon>
        <taxon>Polyangia</taxon>
        <taxon>Polyangiales</taxon>
        <taxon>Polyangiaceae</taxon>
        <taxon>Sorangium</taxon>
    </lineage>
</organism>
<comment type="caution">
    <text evidence="2">The sequence shown here is derived from an EMBL/GenBank/DDBJ whole genome shotgun (WGS) entry which is preliminary data.</text>
</comment>
<evidence type="ECO:0000256" key="1">
    <source>
        <dbReference type="SAM" id="SignalP"/>
    </source>
</evidence>
<feature type="signal peptide" evidence="1">
    <location>
        <begin position="1"/>
        <end position="30"/>
    </location>
</feature>
<keyword evidence="1" id="KW-0732">Signal</keyword>
<gene>
    <name evidence="2" type="ORF">BE08_40640</name>
</gene>
<sequence length="476" mass="50078">MGGPARMIHRPSRAAAAFAASVALSAPGLAAASSHREAPAIARDPAADNTDLYAWVQGGNLVILASYIPMEEPAGGPNFHGFSDDVLYEVHIARGPSSLEDALTYQFRFSTTPYEAADPAGLTPAPSGGNELFSQLSGAEQTYTITKLEGGASRVILAGAPVAPPNIGRRTNQLAYQISGGGYPAFATSSKFLKQMAGGEGRAWAGPRDDGFYADLGHGFDLAGLCPLLAAPNPSCTPRDNLAGYNVHTLALEIPLAVANGGSEPTMGPSDQQTLGVWASASRRKVRILRANGKEDGLGPWVQVSRVGLPLINTWIIGLQDKDKYNRAHPRDDLASFGAYFLNPILVRDAEFAGVYRAGQPLAAFDPEALKQNRTDLIDMFNLKPASLGGHNLETVGDVLRIDLGMPSGFPNGRSLIAGADREHTDVTDALLTLILTGAPGTTAGDGVAANDARFLPAFPYLATPWEGATQGHFRP</sequence>
<evidence type="ECO:0008006" key="4">
    <source>
        <dbReference type="Google" id="ProtNLM"/>
    </source>
</evidence>
<evidence type="ECO:0000313" key="3">
    <source>
        <dbReference type="Proteomes" id="UP000075420"/>
    </source>
</evidence>
<proteinExistence type="predicted"/>
<dbReference type="Proteomes" id="UP000075420">
    <property type="component" value="Unassembled WGS sequence"/>
</dbReference>
<accession>A0A150PTJ9</accession>
<dbReference type="InterPro" id="IPR025566">
    <property type="entry name" value="DUF4331"/>
</dbReference>
<dbReference type="EMBL" id="JELY01000535">
    <property type="protein sequence ID" value="KYF59045.1"/>
    <property type="molecule type" value="Genomic_DNA"/>
</dbReference>
<feature type="chain" id="PRO_5007566166" description="DUF4331 domain-containing protein" evidence="1">
    <location>
        <begin position="31"/>
        <end position="476"/>
    </location>
</feature>
<dbReference type="AlphaFoldDB" id="A0A150PTJ9"/>
<protein>
    <recommendedName>
        <fullName evidence="4">DUF4331 domain-containing protein</fullName>
    </recommendedName>
</protein>
<name>A0A150PTJ9_SORCE</name>
<evidence type="ECO:0000313" key="2">
    <source>
        <dbReference type="EMBL" id="KYF59045.1"/>
    </source>
</evidence>
<reference evidence="2 3" key="1">
    <citation type="submission" date="2014-02" db="EMBL/GenBank/DDBJ databases">
        <title>The small core and large imbalanced accessory genome model reveals a collaborative survival strategy of Sorangium cellulosum strains in nature.</title>
        <authorList>
            <person name="Han K."/>
            <person name="Peng R."/>
            <person name="Blom J."/>
            <person name="Li Y.-Z."/>
        </authorList>
    </citation>
    <scope>NUCLEOTIDE SEQUENCE [LARGE SCALE GENOMIC DNA]</scope>
    <source>
        <strain evidence="2 3">So0157-25</strain>
    </source>
</reference>
<dbReference type="Pfam" id="PF14224">
    <property type="entry name" value="DUF4331"/>
    <property type="match status" value="1"/>
</dbReference>